<accession>A0A1V8SNY2</accession>
<dbReference type="Gene3D" id="3.40.50.720">
    <property type="entry name" value="NAD(P)-binding Rossmann-like Domain"/>
    <property type="match status" value="1"/>
</dbReference>
<gene>
    <name evidence="5" type="ORF">B0A48_13496</name>
</gene>
<dbReference type="STRING" id="1507870.A0A1V8SNY2"/>
<dbReference type="InterPro" id="IPR008030">
    <property type="entry name" value="NmrA-like"/>
</dbReference>
<keyword evidence="6" id="KW-1185">Reference proteome</keyword>
<dbReference type="GO" id="GO:0005634">
    <property type="term" value="C:nucleus"/>
    <property type="evidence" value="ECO:0007669"/>
    <property type="project" value="TreeGrafter"/>
</dbReference>
<dbReference type="EMBL" id="NAJO01000033">
    <property type="protein sequence ID" value="OQO00809.1"/>
    <property type="molecule type" value="Genomic_DNA"/>
</dbReference>
<evidence type="ECO:0000313" key="6">
    <source>
        <dbReference type="Proteomes" id="UP000192596"/>
    </source>
</evidence>
<dbReference type="AlphaFoldDB" id="A0A1V8SNY2"/>
<dbReference type="Proteomes" id="UP000192596">
    <property type="component" value="Unassembled WGS sequence"/>
</dbReference>
<dbReference type="Gene3D" id="3.90.25.10">
    <property type="entry name" value="UDP-galactose 4-epimerase, domain 1"/>
    <property type="match status" value="1"/>
</dbReference>
<dbReference type="CDD" id="cd05251">
    <property type="entry name" value="NmrA_like_SDR_a"/>
    <property type="match status" value="1"/>
</dbReference>
<protein>
    <recommendedName>
        <fullName evidence="4">NmrA-like domain-containing protein</fullName>
    </recommendedName>
</protein>
<comment type="caution">
    <text evidence="5">The sequence shown here is derived from an EMBL/GenBank/DDBJ whole genome shotgun (WGS) entry which is preliminary data.</text>
</comment>
<keyword evidence="3" id="KW-0560">Oxidoreductase</keyword>
<evidence type="ECO:0000313" key="5">
    <source>
        <dbReference type="EMBL" id="OQO00809.1"/>
    </source>
</evidence>
<evidence type="ECO:0000256" key="1">
    <source>
        <dbReference type="ARBA" id="ARBA00006328"/>
    </source>
</evidence>
<reference evidence="6" key="1">
    <citation type="submission" date="2017-03" db="EMBL/GenBank/DDBJ databases">
        <title>Genomes of endolithic fungi from Antarctica.</title>
        <authorList>
            <person name="Coleine C."/>
            <person name="Masonjones S."/>
            <person name="Stajich J.E."/>
        </authorList>
    </citation>
    <scope>NUCLEOTIDE SEQUENCE [LARGE SCALE GENOMIC DNA]</scope>
    <source>
        <strain evidence="6">CCFEE 5527</strain>
    </source>
</reference>
<evidence type="ECO:0000259" key="4">
    <source>
        <dbReference type="Pfam" id="PF05368"/>
    </source>
</evidence>
<dbReference type="PANTHER" id="PTHR42748">
    <property type="entry name" value="NITROGEN METABOLITE REPRESSION PROTEIN NMRA FAMILY MEMBER"/>
    <property type="match status" value="1"/>
</dbReference>
<dbReference type="GO" id="GO:0016491">
    <property type="term" value="F:oxidoreductase activity"/>
    <property type="evidence" value="ECO:0007669"/>
    <property type="project" value="UniProtKB-KW"/>
</dbReference>
<organism evidence="5 6">
    <name type="scientific">Cryoendolithus antarcticus</name>
    <dbReference type="NCBI Taxonomy" id="1507870"/>
    <lineage>
        <taxon>Eukaryota</taxon>
        <taxon>Fungi</taxon>
        <taxon>Dikarya</taxon>
        <taxon>Ascomycota</taxon>
        <taxon>Pezizomycotina</taxon>
        <taxon>Dothideomycetes</taxon>
        <taxon>Dothideomycetidae</taxon>
        <taxon>Cladosporiales</taxon>
        <taxon>Cladosporiaceae</taxon>
        <taxon>Cryoendolithus</taxon>
    </lineage>
</organism>
<dbReference type="PANTHER" id="PTHR42748:SF30">
    <property type="entry name" value="NMRA-LIKE DOMAIN-CONTAINING PROTEIN"/>
    <property type="match status" value="1"/>
</dbReference>
<dbReference type="Pfam" id="PF05368">
    <property type="entry name" value="NmrA"/>
    <property type="match status" value="1"/>
</dbReference>
<comment type="similarity">
    <text evidence="1">Belongs to the NmrA-type oxidoreductase family.</text>
</comment>
<sequence length="318" mass="34612">MSSSKRILTIFGATGQQGGSIIDVVLSRPELSAKYALRGITRDTTSSKSQSLASKGVELAQANIDDLDSLKSALKGSYGVYGVTDYWSLRVPNAKEVEIQQGKNIFLAAKAAGVKHLVFSALPNVNTLSKGKYPGVEHFDGKAEVKEFVEAEKGDMLASYFMPAMYIDFVKTLTKSFDGVPTLALPFPDENFAWPLLAPRRDGGKYVVGLFDAGEKANGVSVQGVSTWTTPKKVVTQLGEFIGKEVKFNTIPGQVFGSFLPEAIREDLTQMMEWIGEESYYGKGTEKKQGESDKFLVENPGLIDWPTFLKEGGPIEGL</sequence>
<evidence type="ECO:0000256" key="3">
    <source>
        <dbReference type="ARBA" id="ARBA00023002"/>
    </source>
</evidence>
<dbReference type="SUPFAM" id="SSF51735">
    <property type="entry name" value="NAD(P)-binding Rossmann-fold domains"/>
    <property type="match status" value="1"/>
</dbReference>
<dbReference type="InterPro" id="IPR036291">
    <property type="entry name" value="NAD(P)-bd_dom_sf"/>
</dbReference>
<proteinExistence type="inferred from homology"/>
<dbReference type="InterPro" id="IPR051164">
    <property type="entry name" value="NmrA-like_oxidored"/>
</dbReference>
<keyword evidence="2" id="KW-0521">NADP</keyword>
<name>A0A1V8SNY2_9PEZI</name>
<dbReference type="OrthoDB" id="3358371at2759"/>
<feature type="domain" description="NmrA-like" evidence="4">
    <location>
        <begin position="5"/>
        <end position="283"/>
    </location>
</feature>
<evidence type="ECO:0000256" key="2">
    <source>
        <dbReference type="ARBA" id="ARBA00022857"/>
    </source>
</evidence>
<dbReference type="InParanoid" id="A0A1V8SNY2"/>